<gene>
    <name evidence="12" type="ORF">CQ394_12955</name>
</gene>
<evidence type="ECO:0000259" key="11">
    <source>
        <dbReference type="PROSITE" id="PS50928"/>
    </source>
</evidence>
<dbReference type="CDD" id="cd06261">
    <property type="entry name" value="TM_PBP2"/>
    <property type="match status" value="1"/>
</dbReference>
<keyword evidence="7 10" id="KW-1133">Transmembrane helix</keyword>
<dbReference type="GO" id="GO:0015833">
    <property type="term" value="P:peptide transport"/>
    <property type="evidence" value="ECO:0007669"/>
    <property type="project" value="UniProtKB-KW"/>
</dbReference>
<comment type="subcellular location">
    <subcellularLocation>
        <location evidence="1 10">Cell membrane</location>
        <topology evidence="1 10">Multi-pass membrane protein</topology>
    </subcellularLocation>
</comment>
<comment type="similarity">
    <text evidence="9">Belongs to the binding-protein-dependent transport system permease family. OppBC subfamily.</text>
</comment>
<dbReference type="EMBL" id="PDCJ01000001">
    <property type="protein sequence ID" value="PEG32560.1"/>
    <property type="molecule type" value="Genomic_DNA"/>
</dbReference>
<sequence length="357" mass="39472">MTMSSNIVEKDVHYDFLADDFKLVGEENVSHVDKNYASQSYWKDVLTRFIKNKGAIIGLIFIILITIMAVIGIHLNGHTYDSQIISHQNLAPRVPGLENIGILDGSETMNTTAGPVETNKYVQEGKTTGLEDTYYWFGTDVLGRDIFTRTWMGTRISLYISLVAVAIDILFGLSYGLISGYFGGAIDNAMQRFAEILNGIPSLVIVTLLIIVLKPGLLTITFSLMITGWIGMSRIARAQVLKLKEQEFVLASKTLGAKDFFIIFREILPNIFGQIITNTMFSIPNAIFTEAFLAFIGLGVPAPMASLGTLISDAFKSFTTHPYMIIPPVVVLALLMLGFNMLADGLRDAFDPKMKEM</sequence>
<dbReference type="STRING" id="137838.GCA_001458595_04081"/>
<evidence type="ECO:0000256" key="1">
    <source>
        <dbReference type="ARBA" id="ARBA00004651"/>
    </source>
</evidence>
<dbReference type="GO" id="GO:0055085">
    <property type="term" value="P:transmembrane transport"/>
    <property type="evidence" value="ECO:0007669"/>
    <property type="project" value="InterPro"/>
</dbReference>
<dbReference type="Gene3D" id="1.10.3720.10">
    <property type="entry name" value="MetI-like"/>
    <property type="match status" value="1"/>
</dbReference>
<dbReference type="SUPFAM" id="SSF161098">
    <property type="entry name" value="MetI-like"/>
    <property type="match status" value="1"/>
</dbReference>
<dbReference type="InterPro" id="IPR025966">
    <property type="entry name" value="OppC_N"/>
</dbReference>
<comment type="caution">
    <text evidence="12">The sequence shown here is derived from an EMBL/GenBank/DDBJ whole genome shotgun (WGS) entry which is preliminary data.</text>
</comment>
<evidence type="ECO:0000256" key="3">
    <source>
        <dbReference type="ARBA" id="ARBA00022475"/>
    </source>
</evidence>
<proteinExistence type="inferred from homology"/>
<dbReference type="PROSITE" id="PS50928">
    <property type="entry name" value="ABC_TM1"/>
    <property type="match status" value="1"/>
</dbReference>
<dbReference type="PANTHER" id="PTHR43386:SF24">
    <property type="entry name" value="OLIGOPEPTIDE TRANSPORT SYSTEM PERMEASE PROTEIN AMID"/>
    <property type="match status" value="1"/>
</dbReference>
<feature type="transmembrane region" description="Helical" evidence="10">
    <location>
        <begin position="55"/>
        <end position="75"/>
    </location>
</feature>
<feature type="transmembrane region" description="Helical" evidence="10">
    <location>
        <begin position="291"/>
        <end position="311"/>
    </location>
</feature>
<protein>
    <submittedName>
        <fullName evidence="12">Peptide ABC transporter permease</fullName>
    </submittedName>
</protein>
<dbReference type="InterPro" id="IPR000515">
    <property type="entry name" value="MetI-like"/>
</dbReference>
<keyword evidence="2 10" id="KW-0813">Transport</keyword>
<feature type="domain" description="ABC transmembrane type-1" evidence="11">
    <location>
        <begin position="154"/>
        <end position="343"/>
    </location>
</feature>
<evidence type="ECO:0000256" key="5">
    <source>
        <dbReference type="ARBA" id="ARBA00022856"/>
    </source>
</evidence>
<name>A0A2A7MLY6_9CLOT</name>
<keyword evidence="8 10" id="KW-0472">Membrane</keyword>
<organism evidence="12 13">
    <name type="scientific">Clostridium neonatale</name>
    <dbReference type="NCBI Taxonomy" id="137838"/>
    <lineage>
        <taxon>Bacteria</taxon>
        <taxon>Bacillati</taxon>
        <taxon>Bacillota</taxon>
        <taxon>Clostridia</taxon>
        <taxon>Eubacteriales</taxon>
        <taxon>Clostridiaceae</taxon>
        <taxon>Clostridium</taxon>
    </lineage>
</organism>
<dbReference type="InterPro" id="IPR050366">
    <property type="entry name" value="BP-dependent_transpt_permease"/>
</dbReference>
<reference evidence="12 13" key="1">
    <citation type="submission" date="2017-10" db="EMBL/GenBank/DDBJ databases">
        <title>Effective Description of Clostridium neonatale sp. nov. linked to necrotizing enterocolitis in neonates and a clarification of species assignable to the genus Clostridium (Prazmowski 1880) emend. Lawson and Rainey 2016.</title>
        <authorList>
            <person name="Bernard K."/>
            <person name="Burdz T."/>
            <person name="Wiebe D."/>
            <person name="Balcewich B."/>
            <person name="Alfa M."/>
            <person name="Bernier A.-M."/>
        </authorList>
    </citation>
    <scope>NUCLEOTIDE SEQUENCE [LARGE SCALE GENOMIC DNA]</scope>
    <source>
        <strain evidence="12 13">LCDC99A005</strain>
    </source>
</reference>
<dbReference type="Pfam" id="PF00528">
    <property type="entry name" value="BPD_transp_1"/>
    <property type="match status" value="1"/>
</dbReference>
<evidence type="ECO:0000256" key="7">
    <source>
        <dbReference type="ARBA" id="ARBA00022989"/>
    </source>
</evidence>
<evidence type="ECO:0000313" key="13">
    <source>
        <dbReference type="Proteomes" id="UP000220840"/>
    </source>
</evidence>
<evidence type="ECO:0000256" key="2">
    <source>
        <dbReference type="ARBA" id="ARBA00022448"/>
    </source>
</evidence>
<evidence type="ECO:0000256" key="9">
    <source>
        <dbReference type="ARBA" id="ARBA00024202"/>
    </source>
</evidence>
<evidence type="ECO:0000256" key="8">
    <source>
        <dbReference type="ARBA" id="ARBA00023136"/>
    </source>
</evidence>
<dbReference type="GO" id="GO:0005886">
    <property type="term" value="C:plasma membrane"/>
    <property type="evidence" value="ECO:0007669"/>
    <property type="project" value="UniProtKB-SubCell"/>
</dbReference>
<accession>A0A2A7MLY6</accession>
<keyword evidence="3" id="KW-1003">Cell membrane</keyword>
<dbReference type="PANTHER" id="PTHR43386">
    <property type="entry name" value="OLIGOPEPTIDE TRANSPORT SYSTEM PERMEASE PROTEIN APPC"/>
    <property type="match status" value="1"/>
</dbReference>
<keyword evidence="5" id="KW-0571">Peptide transport</keyword>
<evidence type="ECO:0000256" key="4">
    <source>
        <dbReference type="ARBA" id="ARBA00022692"/>
    </source>
</evidence>
<evidence type="ECO:0000256" key="6">
    <source>
        <dbReference type="ARBA" id="ARBA00022927"/>
    </source>
</evidence>
<dbReference type="InterPro" id="IPR035906">
    <property type="entry name" value="MetI-like_sf"/>
</dbReference>
<feature type="transmembrane region" description="Helical" evidence="10">
    <location>
        <begin position="323"/>
        <end position="343"/>
    </location>
</feature>
<dbReference type="Pfam" id="PF12911">
    <property type="entry name" value="OppC_N"/>
    <property type="match status" value="1"/>
</dbReference>
<dbReference type="Proteomes" id="UP000220840">
    <property type="component" value="Unassembled WGS sequence"/>
</dbReference>
<dbReference type="OrthoDB" id="9783218at2"/>
<keyword evidence="13" id="KW-1185">Reference proteome</keyword>
<evidence type="ECO:0000256" key="10">
    <source>
        <dbReference type="RuleBase" id="RU363032"/>
    </source>
</evidence>
<dbReference type="NCBIfam" id="NF045475">
    <property type="entry name" value="Opp3C"/>
    <property type="match status" value="1"/>
</dbReference>
<evidence type="ECO:0000313" key="12">
    <source>
        <dbReference type="EMBL" id="PEG32560.1"/>
    </source>
</evidence>
<dbReference type="AlphaFoldDB" id="A0A2A7MLY6"/>
<keyword evidence="6" id="KW-0653">Protein transport</keyword>
<dbReference type="GO" id="GO:0015031">
    <property type="term" value="P:protein transport"/>
    <property type="evidence" value="ECO:0007669"/>
    <property type="project" value="UniProtKB-KW"/>
</dbReference>
<feature type="transmembrane region" description="Helical" evidence="10">
    <location>
        <begin position="156"/>
        <end position="181"/>
    </location>
</feature>
<keyword evidence="4 10" id="KW-0812">Transmembrane</keyword>